<reference evidence="1 2" key="1">
    <citation type="submission" date="2019-12" db="EMBL/GenBank/DDBJ databases">
        <title>Halocatena pleomorpha gen. nov. sp. nov., an extremely halophilic archaeon of family Halobacteriaceae isolated from saltpan soil.</title>
        <authorList>
            <person name="Pal Y."/>
            <person name="Verma A."/>
            <person name="Krishnamurthi S."/>
            <person name="Kumar P."/>
        </authorList>
    </citation>
    <scope>NUCLEOTIDE SEQUENCE [LARGE SCALE GENOMIC DNA]</scope>
    <source>
        <strain evidence="1 2">JCM 16495</strain>
    </source>
</reference>
<dbReference type="AlphaFoldDB" id="A0A6B0GNF1"/>
<comment type="caution">
    <text evidence="1">The sequence shown here is derived from an EMBL/GenBank/DDBJ whole genome shotgun (WGS) entry which is preliminary data.</text>
</comment>
<gene>
    <name evidence="1" type="ORF">GQS65_18530</name>
</gene>
<accession>A0A6B0GNF1</accession>
<protein>
    <submittedName>
        <fullName evidence="1">Uncharacterized protein</fullName>
    </submittedName>
</protein>
<organism evidence="1 2">
    <name type="scientific">Halomarina oriensis</name>
    <dbReference type="NCBI Taxonomy" id="671145"/>
    <lineage>
        <taxon>Archaea</taxon>
        <taxon>Methanobacteriati</taxon>
        <taxon>Methanobacteriota</taxon>
        <taxon>Stenosarchaea group</taxon>
        <taxon>Halobacteria</taxon>
        <taxon>Halobacteriales</taxon>
        <taxon>Natronomonadaceae</taxon>
        <taxon>Halomarina</taxon>
    </lineage>
</organism>
<evidence type="ECO:0000313" key="1">
    <source>
        <dbReference type="EMBL" id="MWG36456.1"/>
    </source>
</evidence>
<keyword evidence="2" id="KW-1185">Reference proteome</keyword>
<proteinExistence type="predicted"/>
<dbReference type="Proteomes" id="UP000451471">
    <property type="component" value="Unassembled WGS sequence"/>
</dbReference>
<name>A0A6B0GNF1_9EURY</name>
<sequence>MTDPAAIAEVGEWSAADVNLGRFIEEAREHPAAPDIPDSQSLSAELSTEGLVVTLTPATTGDIDAWHGFLDGAIGGVTSVRWEQSSDDDRLVFTVFPTRV</sequence>
<evidence type="ECO:0000313" key="2">
    <source>
        <dbReference type="Proteomes" id="UP000451471"/>
    </source>
</evidence>
<dbReference type="EMBL" id="WSZK01000036">
    <property type="protein sequence ID" value="MWG36456.1"/>
    <property type="molecule type" value="Genomic_DNA"/>
</dbReference>